<accession>Q2K5B9</accession>
<dbReference type="EMBL" id="CP000133">
    <property type="protein sequence ID" value="ABC91967.1"/>
    <property type="molecule type" value="Genomic_DNA"/>
</dbReference>
<name>Q2K5B9_RHIEC</name>
<keyword evidence="2" id="KW-1185">Reference proteome</keyword>
<evidence type="ECO:0000313" key="2">
    <source>
        <dbReference type="Proteomes" id="UP000001936"/>
    </source>
</evidence>
<proteinExistence type="predicted"/>
<dbReference type="HOGENOM" id="CLU_2059493_0_0_5"/>
<evidence type="ECO:0000313" key="1">
    <source>
        <dbReference type="EMBL" id="ABC91967.1"/>
    </source>
</evidence>
<organism evidence="1 2">
    <name type="scientific">Rhizobium etli (strain ATCC 51251 / DSM 11541 / JCM 21823 / NBRC 15573 / CFN 42)</name>
    <dbReference type="NCBI Taxonomy" id="347834"/>
    <lineage>
        <taxon>Bacteria</taxon>
        <taxon>Pseudomonadati</taxon>
        <taxon>Pseudomonadota</taxon>
        <taxon>Alphaproteobacteria</taxon>
        <taxon>Hyphomicrobiales</taxon>
        <taxon>Rhizobiaceae</taxon>
        <taxon>Rhizobium/Agrobacterium group</taxon>
        <taxon>Rhizobium</taxon>
    </lineage>
</organism>
<reference evidence="1 2" key="1">
    <citation type="journal article" date="2006" name="Proc. Natl. Acad. Sci. U.S.A.">
        <title>The partitioned Rhizobium etli genome: genetic and metabolic redundancy in seven interacting replicons.</title>
        <authorList>
            <person name="Gonzalez V."/>
            <person name="Santamaria R.I."/>
            <person name="Bustos P."/>
            <person name="Hernandez-Gonzalez I."/>
            <person name="Medrano-Soto A."/>
            <person name="Moreno-Hagelsieb G."/>
            <person name="Janga S.C."/>
            <person name="Ramirez M.A."/>
            <person name="Jimenez-Jacinto V."/>
            <person name="Collado-Vides J."/>
            <person name="Davila G."/>
        </authorList>
    </citation>
    <scope>NUCLEOTIDE SEQUENCE [LARGE SCALE GENOMIC DNA]</scope>
    <source>
        <strain evidence="2">ATCC 51251 / DSM 11541 / JCM 21823 / NBRC 15573 / CFN 42</strain>
    </source>
</reference>
<dbReference type="Proteomes" id="UP000001936">
    <property type="component" value="Chromosome"/>
</dbReference>
<protein>
    <submittedName>
        <fullName evidence="1">Uncharacterized protein</fullName>
    </submittedName>
</protein>
<dbReference type="AlphaFoldDB" id="Q2K5B9"/>
<gene>
    <name evidence="1" type="ordered locus">RHE_CH03202</name>
</gene>
<dbReference type="KEGG" id="ret:RHE_CH03202"/>
<sequence>MVRGFIDVVSGQGDGGDARFSGRLATGRSGRSLISMGQIALLCQQQNVIVGNVGDSHSDFRRIAPFDLRVCNELINRLLNLFPADHHAFIITKFRNLRCHITHQIGSSLLAVTMTQIIS</sequence>